<reference evidence="3 4" key="1">
    <citation type="submission" date="2015-01" db="EMBL/GenBank/DDBJ databases">
        <title>Genome Sequence of Magnetospirillum magnetotacticum Strain MS-1.</title>
        <authorList>
            <person name="Marinov G.K."/>
            <person name="Smalley M.D."/>
            <person name="DeSalvo G."/>
        </authorList>
    </citation>
    <scope>NUCLEOTIDE SEQUENCE [LARGE SCALE GENOMIC DNA]</scope>
    <source>
        <strain evidence="3 4">MS-1</strain>
    </source>
</reference>
<evidence type="ECO:0000313" key="4">
    <source>
        <dbReference type="Proteomes" id="UP000031971"/>
    </source>
</evidence>
<dbReference type="STRING" id="272627.CCC_02440"/>
<evidence type="ECO:0000313" key="3">
    <source>
        <dbReference type="EMBL" id="KIL98990.1"/>
    </source>
</evidence>
<feature type="compositionally biased region" description="Low complexity" evidence="1">
    <location>
        <begin position="43"/>
        <end position="57"/>
    </location>
</feature>
<name>A0A0C2YWB3_PARME</name>
<keyword evidence="4" id="KW-1185">Reference proteome</keyword>
<gene>
    <name evidence="3" type="ORF">CCC_02440</name>
</gene>
<evidence type="ECO:0000256" key="1">
    <source>
        <dbReference type="SAM" id="MobiDB-lite"/>
    </source>
</evidence>
<feature type="chain" id="PRO_5002159683" description="Secreted protein" evidence="2">
    <location>
        <begin position="26"/>
        <end position="86"/>
    </location>
</feature>
<dbReference type="Proteomes" id="UP000031971">
    <property type="component" value="Unassembled WGS sequence"/>
</dbReference>
<feature type="region of interest" description="Disordered" evidence="1">
    <location>
        <begin position="36"/>
        <end position="86"/>
    </location>
</feature>
<organism evidence="3 4">
    <name type="scientific">Paramagnetospirillum magnetotacticum MS-1</name>
    <dbReference type="NCBI Taxonomy" id="272627"/>
    <lineage>
        <taxon>Bacteria</taxon>
        <taxon>Pseudomonadati</taxon>
        <taxon>Pseudomonadota</taxon>
        <taxon>Alphaproteobacteria</taxon>
        <taxon>Rhodospirillales</taxon>
        <taxon>Magnetospirillaceae</taxon>
        <taxon>Paramagnetospirillum</taxon>
    </lineage>
</organism>
<protein>
    <recommendedName>
        <fullName evidence="5">Secreted protein</fullName>
    </recommendedName>
</protein>
<dbReference type="AlphaFoldDB" id="A0A0C2YWB3"/>
<dbReference type="EMBL" id="JXSL01000027">
    <property type="protein sequence ID" value="KIL98990.1"/>
    <property type="molecule type" value="Genomic_DNA"/>
</dbReference>
<evidence type="ECO:0008006" key="5">
    <source>
        <dbReference type="Google" id="ProtNLM"/>
    </source>
</evidence>
<dbReference type="RefSeq" id="WP_009868434.1">
    <property type="nucleotide sequence ID" value="NZ_JXSL01000027.1"/>
</dbReference>
<evidence type="ECO:0000256" key="2">
    <source>
        <dbReference type="SAM" id="SignalP"/>
    </source>
</evidence>
<proteinExistence type="predicted"/>
<feature type="compositionally biased region" description="Low complexity" evidence="1">
    <location>
        <begin position="69"/>
        <end position="80"/>
    </location>
</feature>
<accession>A0A0C2YWB3</accession>
<keyword evidence="2" id="KW-0732">Signal</keyword>
<comment type="caution">
    <text evidence="3">The sequence shown here is derived from an EMBL/GenBank/DDBJ whole genome shotgun (WGS) entry which is preliminary data.</text>
</comment>
<feature type="signal peptide" evidence="2">
    <location>
        <begin position="1"/>
        <end position="25"/>
    </location>
</feature>
<sequence length="86" mass="8966">MTMSGLLRVAVAVLLSAGLSGCAVAELAAHGVKEIEKRNRGDQSSQTASQQSAQPQSRTEEEPPPPARAPATRSSSSVTVEELPPR</sequence>